<dbReference type="InterPro" id="IPR019038">
    <property type="entry name" value="POLD3"/>
</dbReference>
<evidence type="ECO:0000256" key="4">
    <source>
        <dbReference type="ARBA" id="ARBA00023242"/>
    </source>
</evidence>
<keyword evidence="4" id="KW-0539">Nucleus</keyword>
<feature type="compositionally biased region" description="Acidic residues" evidence="5">
    <location>
        <begin position="324"/>
        <end position="333"/>
    </location>
</feature>
<proteinExistence type="predicted"/>
<evidence type="ECO:0000256" key="2">
    <source>
        <dbReference type="ARBA" id="ARBA00017589"/>
    </source>
</evidence>
<feature type="compositionally biased region" description="Basic and acidic residues" evidence="5">
    <location>
        <begin position="489"/>
        <end position="501"/>
    </location>
</feature>
<dbReference type="InterPro" id="IPR041913">
    <property type="entry name" value="POLD3_sf"/>
</dbReference>
<feature type="compositionally biased region" description="Basic and acidic residues" evidence="5">
    <location>
        <begin position="395"/>
        <end position="409"/>
    </location>
</feature>
<dbReference type="Pfam" id="PF09507">
    <property type="entry name" value="CDC27"/>
    <property type="match status" value="1"/>
</dbReference>
<dbReference type="GO" id="GO:0003887">
    <property type="term" value="F:DNA-directed DNA polymerase activity"/>
    <property type="evidence" value="ECO:0007669"/>
    <property type="project" value="TreeGrafter"/>
</dbReference>
<feature type="compositionally biased region" description="Polar residues" evidence="5">
    <location>
        <begin position="382"/>
        <end position="391"/>
    </location>
</feature>
<evidence type="ECO:0000256" key="3">
    <source>
        <dbReference type="ARBA" id="ARBA00022705"/>
    </source>
</evidence>
<dbReference type="GO" id="GO:0006271">
    <property type="term" value="P:DNA strand elongation involved in DNA replication"/>
    <property type="evidence" value="ECO:0007669"/>
    <property type="project" value="TreeGrafter"/>
</dbReference>
<dbReference type="GO" id="GO:0043625">
    <property type="term" value="C:delta DNA polymerase complex"/>
    <property type="evidence" value="ECO:0007669"/>
    <property type="project" value="InterPro"/>
</dbReference>
<accession>A0AA38G1S6</accession>
<dbReference type="PANTHER" id="PTHR17598:SF13">
    <property type="entry name" value="DNA POLYMERASE DELTA SUBUNIT 3"/>
    <property type="match status" value="1"/>
</dbReference>
<dbReference type="EMBL" id="JAHRHJ020000005">
    <property type="protein sequence ID" value="KAH9314694.1"/>
    <property type="molecule type" value="Genomic_DNA"/>
</dbReference>
<evidence type="ECO:0000256" key="1">
    <source>
        <dbReference type="ARBA" id="ARBA00004123"/>
    </source>
</evidence>
<keyword evidence="7" id="KW-1185">Reference proteome</keyword>
<dbReference type="GO" id="GO:1904161">
    <property type="term" value="P:DNA synthesis involved in UV-damage excision repair"/>
    <property type="evidence" value="ECO:0007669"/>
    <property type="project" value="TreeGrafter"/>
</dbReference>
<dbReference type="FunFam" id="3.90.1030.20:FF:000002">
    <property type="entry name" value="DNA polymerase delta subunit"/>
    <property type="match status" value="1"/>
</dbReference>
<keyword evidence="3" id="KW-0235">DNA replication</keyword>
<dbReference type="GO" id="GO:0006297">
    <property type="term" value="P:nucleotide-excision repair, DNA gap filling"/>
    <property type="evidence" value="ECO:0007669"/>
    <property type="project" value="TreeGrafter"/>
</dbReference>
<gene>
    <name evidence="6" type="ORF">KI387_023321</name>
</gene>
<evidence type="ECO:0000313" key="7">
    <source>
        <dbReference type="Proteomes" id="UP000824469"/>
    </source>
</evidence>
<feature type="region of interest" description="Disordered" evidence="5">
    <location>
        <begin position="488"/>
        <end position="559"/>
    </location>
</feature>
<feature type="region of interest" description="Disordered" evidence="5">
    <location>
        <begin position="166"/>
        <end position="194"/>
    </location>
</feature>
<feature type="compositionally biased region" description="Low complexity" evidence="5">
    <location>
        <begin position="171"/>
        <end position="184"/>
    </location>
</feature>
<sequence length="559" mass="60681">MSMATEGIDSAKISNEIEALVFDRSQVVSYKWLSRNFSVPSNSAKRLLQEFVEQHRNGLEVIYAISGWSKAEPSCYSVRLIPKAKLEEGKAEFKDNCSVHIYSVQSCLPKDPAELWGAEFVQAEELFNQSSSVNSCFWDNRFSAVSYPLVKRNLNGKNTRIIPPVSQPRLASTSASASTSAPAAVNGLPKQNVPPPKVQVPLTSDKSAATVPKVAPQSSVSAADVKEALAGKSINVSTAVTNKKKGLNGKNSEGALASLWGRASSKPKPSSPPPLGDHVNADAQINAWETAGNSSNEDEEDFFRLRRVQSTNGSGRKRRVVFEMSDDENEEDVIGSKPAVSLASPELPKQTSGAKDEFKTLDNKDARQENKDVKVQGKAKTKVTSARKSTMSSKSKKEIQSEKTHDQMEGKVNNSADDNTNPRSHLEEKKISPDKVGVNETKTCETEHIPSNDACVSKAGVKKRKILKTHIDDRGREVTEVTWEVDGVEPEKAKDVSDQAKKSCVLGNADNKPKATGKGPSADHSHSANPTSKPNSKHTQKGAGKDTRQGNILSFFKKS</sequence>
<evidence type="ECO:0000256" key="5">
    <source>
        <dbReference type="SAM" id="MobiDB-lite"/>
    </source>
</evidence>
<feature type="compositionally biased region" description="Basic and acidic residues" evidence="5">
    <location>
        <begin position="424"/>
        <end position="433"/>
    </location>
</feature>
<dbReference type="Proteomes" id="UP000824469">
    <property type="component" value="Unassembled WGS sequence"/>
</dbReference>
<feature type="compositionally biased region" description="Polar residues" evidence="5">
    <location>
        <begin position="412"/>
        <end position="423"/>
    </location>
</feature>
<feature type="region of interest" description="Disordered" evidence="5">
    <location>
        <begin position="313"/>
        <end position="444"/>
    </location>
</feature>
<organism evidence="6 7">
    <name type="scientific">Taxus chinensis</name>
    <name type="common">Chinese yew</name>
    <name type="synonym">Taxus wallichiana var. chinensis</name>
    <dbReference type="NCBI Taxonomy" id="29808"/>
    <lineage>
        <taxon>Eukaryota</taxon>
        <taxon>Viridiplantae</taxon>
        <taxon>Streptophyta</taxon>
        <taxon>Embryophyta</taxon>
        <taxon>Tracheophyta</taxon>
        <taxon>Spermatophyta</taxon>
        <taxon>Pinopsida</taxon>
        <taxon>Pinidae</taxon>
        <taxon>Conifers II</taxon>
        <taxon>Cupressales</taxon>
        <taxon>Taxaceae</taxon>
        <taxon>Taxus</taxon>
    </lineage>
</organism>
<name>A0AA38G1S6_TAXCH</name>
<evidence type="ECO:0000313" key="6">
    <source>
        <dbReference type="EMBL" id="KAH9314694.1"/>
    </source>
</evidence>
<comment type="subcellular location">
    <subcellularLocation>
        <location evidence="1">Nucleus</location>
    </subcellularLocation>
</comment>
<feature type="compositionally biased region" description="Basic and acidic residues" evidence="5">
    <location>
        <begin position="354"/>
        <end position="375"/>
    </location>
</feature>
<dbReference type="OMA" id="TAEAQIC"/>
<dbReference type="AlphaFoldDB" id="A0AA38G1S6"/>
<comment type="caution">
    <text evidence="6">The sequence shown here is derived from an EMBL/GenBank/DDBJ whole genome shotgun (WGS) entry which is preliminary data.</text>
</comment>
<dbReference type="Gene3D" id="3.90.1030.20">
    <property type="entry name" value="DNA polymerase delta, p66 (Cdc27) subunit, wHTH domain"/>
    <property type="match status" value="1"/>
</dbReference>
<reference evidence="6 7" key="1">
    <citation type="journal article" date="2021" name="Nat. Plants">
        <title>The Taxus genome provides insights into paclitaxel biosynthesis.</title>
        <authorList>
            <person name="Xiong X."/>
            <person name="Gou J."/>
            <person name="Liao Q."/>
            <person name="Li Y."/>
            <person name="Zhou Q."/>
            <person name="Bi G."/>
            <person name="Li C."/>
            <person name="Du R."/>
            <person name="Wang X."/>
            <person name="Sun T."/>
            <person name="Guo L."/>
            <person name="Liang H."/>
            <person name="Lu P."/>
            <person name="Wu Y."/>
            <person name="Zhang Z."/>
            <person name="Ro D.K."/>
            <person name="Shang Y."/>
            <person name="Huang S."/>
            <person name="Yan J."/>
        </authorList>
    </citation>
    <scope>NUCLEOTIDE SEQUENCE [LARGE SCALE GENOMIC DNA]</scope>
    <source>
        <strain evidence="6">Ta-2019</strain>
    </source>
</reference>
<dbReference type="PANTHER" id="PTHR17598">
    <property type="entry name" value="DNA POLYMERASE DELTA SUBUNIT 3"/>
    <property type="match status" value="1"/>
</dbReference>
<protein>
    <recommendedName>
        <fullName evidence="2">DNA polymerase delta subunit 3</fullName>
    </recommendedName>
</protein>